<dbReference type="GO" id="GO:0017168">
    <property type="term" value="F:5-oxoprolinase (ATP-hydrolyzing) activity"/>
    <property type="evidence" value="ECO:0007669"/>
    <property type="project" value="TreeGrafter"/>
</dbReference>
<name>A0A495EEY3_9FLAO</name>
<dbReference type="GO" id="GO:0006749">
    <property type="term" value="P:glutathione metabolic process"/>
    <property type="evidence" value="ECO:0007669"/>
    <property type="project" value="TreeGrafter"/>
</dbReference>
<sequence length="690" mass="75819">MKLGIDIGGTFTDFVLFEDTSNQLYFAKTLTTYPDPTVGIFNGIKELEAKFGFPVKEIDAIVHGTTLVTNAVIERKGAKTAFITTKGFEDVLEIGREMRYDIYDIFLTMPKPLIPRNLRMGISERVDTHGNILTELDETHLQPLAKALKDNGIEAVGVCLLNSFANTKHEKVLGDFLSKNVPDVYYSLSSEIMPEIREYERSSATAMNAYVQPITDKYLKDFETQLRESGFSGNINIMISSGKLTTIDGARKSPIHLLESGPAGGAMAGVFYGTHLEEENLLCFDMGGTTAKACVIYEGKPEITNHFEAGRVKRFKKGSGLPVRIPVIDLIEIGAGGGSIARVNNIGLLTVGPDSASSTPGPACYNLGGEDPTVTDADLVLGYLNADYFLGGDMQLSVDAAREAIRVKLADPLHISIEEAAMGVHKIVNENMANAARVHVLEKGMDPRHFNMIGFGGAGPVHAFGVAKLLNTKRLIIPVGAGVTSALGFLVSPVASEKIHSFISEVKEINWEEVNTFLADMEKDGYNFLAQSGIDKKEATVERVVEMRYAGQGHEITIEIPKGELSEKSIPEIEKRFVKEYEFRYNRSIEGMSLEMVTWRVVVQGPIPQMKVKQFSTTATDAEAYKGVRKVYFEETGYLDCPVYDRYALKSNEKFDGPAIIEETESTTVIGVNSSVHVDKDKNIIIDLHH</sequence>
<dbReference type="PANTHER" id="PTHR11365">
    <property type="entry name" value="5-OXOPROLINASE RELATED"/>
    <property type="match status" value="1"/>
</dbReference>
<keyword evidence="5" id="KW-1185">Reference proteome</keyword>
<comment type="caution">
    <text evidence="4">The sequence shown here is derived from an EMBL/GenBank/DDBJ whole genome shotgun (WGS) entry which is preliminary data.</text>
</comment>
<gene>
    <name evidence="4" type="ORF">CLV91_1311</name>
</gene>
<proteinExistence type="predicted"/>
<evidence type="ECO:0000313" key="5">
    <source>
        <dbReference type="Proteomes" id="UP000269412"/>
    </source>
</evidence>
<organism evidence="4 5">
    <name type="scientific">Maribacter vaceletii</name>
    <dbReference type="NCBI Taxonomy" id="1206816"/>
    <lineage>
        <taxon>Bacteria</taxon>
        <taxon>Pseudomonadati</taxon>
        <taxon>Bacteroidota</taxon>
        <taxon>Flavobacteriia</taxon>
        <taxon>Flavobacteriales</taxon>
        <taxon>Flavobacteriaceae</taxon>
        <taxon>Maribacter</taxon>
    </lineage>
</organism>
<dbReference type="RefSeq" id="WP_121065130.1">
    <property type="nucleotide sequence ID" value="NZ_RBIQ01000007.1"/>
</dbReference>
<feature type="domain" description="Hydantoinase A/oxoprolinase" evidence="1">
    <location>
        <begin position="201"/>
        <end position="497"/>
    </location>
</feature>
<dbReference type="EMBL" id="RBIQ01000007">
    <property type="protein sequence ID" value="RKR15229.1"/>
    <property type="molecule type" value="Genomic_DNA"/>
</dbReference>
<dbReference type="InterPro" id="IPR008040">
    <property type="entry name" value="Hydant_A_N"/>
</dbReference>
<dbReference type="AlphaFoldDB" id="A0A495EEY3"/>
<dbReference type="SUPFAM" id="SSF53067">
    <property type="entry name" value="Actin-like ATPase domain"/>
    <property type="match status" value="1"/>
</dbReference>
<feature type="domain" description="Acetophenone carboxylase-like C-terminal" evidence="3">
    <location>
        <begin position="508"/>
        <end position="681"/>
    </location>
</feature>
<protein>
    <submittedName>
        <fullName evidence="4">N-methylhydantoinase A</fullName>
    </submittedName>
</protein>
<accession>A0A495EEY3</accession>
<evidence type="ECO:0000259" key="2">
    <source>
        <dbReference type="Pfam" id="PF05378"/>
    </source>
</evidence>
<dbReference type="Pfam" id="PF01968">
    <property type="entry name" value="Hydantoinase_A"/>
    <property type="match status" value="1"/>
</dbReference>
<dbReference type="Pfam" id="PF05378">
    <property type="entry name" value="Hydant_A_N"/>
    <property type="match status" value="1"/>
</dbReference>
<dbReference type="InterPro" id="IPR045079">
    <property type="entry name" value="Oxoprolinase-like"/>
</dbReference>
<dbReference type="Proteomes" id="UP000269412">
    <property type="component" value="Unassembled WGS sequence"/>
</dbReference>
<feature type="domain" description="Hydantoinase/oxoprolinase N-terminal" evidence="2">
    <location>
        <begin position="3"/>
        <end position="179"/>
    </location>
</feature>
<dbReference type="InterPro" id="IPR043129">
    <property type="entry name" value="ATPase_NBD"/>
</dbReference>
<evidence type="ECO:0000313" key="4">
    <source>
        <dbReference type="EMBL" id="RKR15229.1"/>
    </source>
</evidence>
<evidence type="ECO:0000259" key="1">
    <source>
        <dbReference type="Pfam" id="PF01968"/>
    </source>
</evidence>
<dbReference type="Pfam" id="PF19278">
    <property type="entry name" value="Hydant_A_C"/>
    <property type="match status" value="1"/>
</dbReference>
<reference evidence="4 5" key="1">
    <citation type="submission" date="2018-10" db="EMBL/GenBank/DDBJ databases">
        <title>Genomic Encyclopedia of Archaeal and Bacterial Type Strains, Phase II (KMG-II): from individual species to whole genera.</title>
        <authorList>
            <person name="Goeker M."/>
        </authorList>
    </citation>
    <scope>NUCLEOTIDE SEQUENCE [LARGE SCALE GENOMIC DNA]</scope>
    <source>
        <strain evidence="4 5">DSM 25230</strain>
    </source>
</reference>
<dbReference type="GO" id="GO:0005829">
    <property type="term" value="C:cytosol"/>
    <property type="evidence" value="ECO:0007669"/>
    <property type="project" value="TreeGrafter"/>
</dbReference>
<dbReference type="InterPro" id="IPR049517">
    <property type="entry name" value="ACX-like_C"/>
</dbReference>
<dbReference type="InterPro" id="IPR002821">
    <property type="entry name" value="Hydantoinase_A"/>
</dbReference>
<dbReference type="PANTHER" id="PTHR11365:SF23">
    <property type="entry name" value="HYPOTHETICAL 5-OXOPROLINASE (EUROFUNG)-RELATED"/>
    <property type="match status" value="1"/>
</dbReference>
<evidence type="ECO:0000259" key="3">
    <source>
        <dbReference type="Pfam" id="PF19278"/>
    </source>
</evidence>
<dbReference type="OrthoDB" id="9768323at2"/>